<keyword evidence="2" id="KW-0762">Sugar transport</keyword>
<name>A0ABW2BEP3_9HYPH</name>
<dbReference type="SUPFAM" id="SSF55804">
    <property type="entry name" value="Phoshotransferase/anion transport protein"/>
    <property type="match status" value="1"/>
</dbReference>
<dbReference type="EMBL" id="JBHSWN010000001">
    <property type="protein sequence ID" value="MFC6788252.1"/>
    <property type="molecule type" value="Genomic_DNA"/>
</dbReference>
<comment type="caution">
    <text evidence="2">The sequence shown here is derived from an EMBL/GenBank/DDBJ whole genome shotgun (WGS) entry which is preliminary data.</text>
</comment>
<accession>A0ABW2BEP3</accession>
<evidence type="ECO:0000313" key="3">
    <source>
        <dbReference type="Proteomes" id="UP001596292"/>
    </source>
</evidence>
<dbReference type="InterPro" id="IPR002178">
    <property type="entry name" value="PTS_EIIA_type-2_dom"/>
</dbReference>
<keyword evidence="2" id="KW-0813">Transport</keyword>
<dbReference type="InterPro" id="IPR016152">
    <property type="entry name" value="PTrfase/Anion_transptr"/>
</dbReference>
<evidence type="ECO:0000259" key="1">
    <source>
        <dbReference type="PROSITE" id="PS51094"/>
    </source>
</evidence>
<keyword evidence="3" id="KW-1185">Reference proteome</keyword>
<dbReference type="Proteomes" id="UP001596292">
    <property type="component" value="Unassembled WGS sequence"/>
</dbReference>
<reference evidence="3" key="1">
    <citation type="journal article" date="2019" name="Int. J. Syst. Evol. Microbiol.">
        <title>The Global Catalogue of Microorganisms (GCM) 10K type strain sequencing project: providing services to taxonomists for standard genome sequencing and annotation.</title>
        <authorList>
            <consortium name="The Broad Institute Genomics Platform"/>
            <consortium name="The Broad Institute Genome Sequencing Center for Infectious Disease"/>
            <person name="Wu L."/>
            <person name="Ma J."/>
        </authorList>
    </citation>
    <scope>NUCLEOTIDE SEQUENCE [LARGE SCALE GENOMIC DNA]</scope>
    <source>
        <strain evidence="3">CCUG 48316</strain>
    </source>
</reference>
<dbReference type="Pfam" id="PF00359">
    <property type="entry name" value="PTS_EIIA_2"/>
    <property type="match status" value="1"/>
</dbReference>
<dbReference type="Gene3D" id="3.40.930.10">
    <property type="entry name" value="Mannitol-specific EII, Chain A"/>
    <property type="match status" value="1"/>
</dbReference>
<evidence type="ECO:0000313" key="2">
    <source>
        <dbReference type="EMBL" id="MFC6788252.1"/>
    </source>
</evidence>
<sequence length="149" mass="15728">MDEIFAAEDVLVGLRAPNKRALLDTLARRAGAALGLDPEMIAAALSHREELGSTGVGQGIGLPHARLDAIARPYGILVRLREPIAFDAIDEAPVDLVVLLLLPVDPQSDGSAALADVARRLRDRELAASLRGARDAAKLRALACGWNAP</sequence>
<proteinExistence type="predicted"/>
<dbReference type="PANTHER" id="PTHR47738:SF1">
    <property type="entry name" value="NITROGEN REGULATORY PROTEIN"/>
    <property type="match status" value="1"/>
</dbReference>
<dbReference type="PROSITE" id="PS51094">
    <property type="entry name" value="PTS_EIIA_TYPE_2"/>
    <property type="match status" value="1"/>
</dbReference>
<gene>
    <name evidence="2" type="ORF">ACFQE0_00555</name>
</gene>
<protein>
    <submittedName>
        <fullName evidence="2">PTS sugar transporter subunit IIA</fullName>
    </submittedName>
</protein>
<dbReference type="PANTHER" id="PTHR47738">
    <property type="entry name" value="PTS SYSTEM FRUCTOSE-LIKE EIIA COMPONENT-RELATED"/>
    <property type="match status" value="1"/>
</dbReference>
<organism evidence="2 3">
    <name type="scientific">Methylobacterium komagatae</name>
    <dbReference type="NCBI Taxonomy" id="374425"/>
    <lineage>
        <taxon>Bacteria</taxon>
        <taxon>Pseudomonadati</taxon>
        <taxon>Pseudomonadota</taxon>
        <taxon>Alphaproteobacteria</taxon>
        <taxon>Hyphomicrobiales</taxon>
        <taxon>Methylobacteriaceae</taxon>
        <taxon>Methylobacterium</taxon>
    </lineage>
</organism>
<dbReference type="InterPro" id="IPR051541">
    <property type="entry name" value="PTS_SugarTrans_NitroReg"/>
</dbReference>
<dbReference type="RefSeq" id="WP_378966069.1">
    <property type="nucleotide sequence ID" value="NZ_JBHSWN010000001.1"/>
</dbReference>
<feature type="domain" description="PTS EIIA type-2" evidence="1">
    <location>
        <begin position="3"/>
        <end position="146"/>
    </location>
</feature>